<protein>
    <submittedName>
        <fullName evidence="2">Membrane protein</fullName>
    </submittedName>
</protein>
<accession>A0A1H7UVV0</accession>
<dbReference type="STRING" id="426703.SAMN04488100_12016"/>
<dbReference type="RefSeq" id="WP_218142355.1">
    <property type="nucleotide sequence ID" value="NZ_BJUX01000017.1"/>
</dbReference>
<sequence>MNILLWILVLALFIVSFIGLIFPVLPSVFAVWGGFLIYHFFINSTELTTFFWISMAVLTAVLVLADVFTNSAAVKRFGGSKLGERVAAVSVIIGTFIYPPFGILALPFIAVIIVEYWQHKDLSAAFRAAVGTLIGFLSGKVAEGLIQFIMISWFFLLVWF</sequence>
<gene>
    <name evidence="2" type="ORF">APU01nite_15750</name>
    <name evidence="3" type="ORF">SAMN04488100_12016</name>
</gene>
<keyword evidence="1" id="KW-0472">Membrane</keyword>
<evidence type="ECO:0000256" key="1">
    <source>
        <dbReference type="SAM" id="Phobius"/>
    </source>
</evidence>
<keyword evidence="5" id="KW-1185">Reference proteome</keyword>
<keyword evidence="1" id="KW-1133">Transmembrane helix</keyword>
<dbReference type="AlphaFoldDB" id="A0A1H7UVV0"/>
<dbReference type="InterPro" id="IPR007403">
    <property type="entry name" value="DUF456"/>
</dbReference>
<organism evidence="3 4">
    <name type="scientific">Alkalibacterium putridalgicola</name>
    <dbReference type="NCBI Taxonomy" id="426703"/>
    <lineage>
        <taxon>Bacteria</taxon>
        <taxon>Bacillati</taxon>
        <taxon>Bacillota</taxon>
        <taxon>Bacilli</taxon>
        <taxon>Lactobacillales</taxon>
        <taxon>Carnobacteriaceae</taxon>
        <taxon>Alkalibacterium</taxon>
    </lineage>
</organism>
<feature type="transmembrane region" description="Helical" evidence="1">
    <location>
        <begin position="86"/>
        <end position="113"/>
    </location>
</feature>
<proteinExistence type="predicted"/>
<dbReference type="Proteomes" id="UP000321425">
    <property type="component" value="Unassembled WGS sequence"/>
</dbReference>
<dbReference type="PANTHER" id="PTHR39165">
    <property type="entry name" value="IG HYPOTHETICAL 17883"/>
    <property type="match status" value="1"/>
</dbReference>
<reference evidence="3 4" key="1">
    <citation type="submission" date="2016-10" db="EMBL/GenBank/DDBJ databases">
        <authorList>
            <person name="de Groot N.N."/>
        </authorList>
    </citation>
    <scope>NUCLEOTIDE SEQUENCE [LARGE SCALE GENOMIC DNA]</scope>
    <source>
        <strain evidence="3 4">DSM 19182</strain>
    </source>
</reference>
<evidence type="ECO:0000313" key="2">
    <source>
        <dbReference type="EMBL" id="GEK89536.1"/>
    </source>
</evidence>
<dbReference type="PANTHER" id="PTHR39165:SF1">
    <property type="entry name" value="DUF456 DOMAIN-CONTAINING PROTEIN"/>
    <property type="match status" value="1"/>
</dbReference>
<dbReference type="Pfam" id="PF04306">
    <property type="entry name" value="DUF456"/>
    <property type="match status" value="1"/>
</dbReference>
<evidence type="ECO:0000313" key="5">
    <source>
        <dbReference type="Proteomes" id="UP000321425"/>
    </source>
</evidence>
<name>A0A1H7UVV0_9LACT</name>
<reference evidence="2 5" key="2">
    <citation type="submission" date="2019-07" db="EMBL/GenBank/DDBJ databases">
        <title>Whole genome shotgun sequence of Alkalibacterium putridalgicola NBRC 103243.</title>
        <authorList>
            <person name="Hosoyama A."/>
            <person name="Uohara A."/>
            <person name="Ohji S."/>
            <person name="Ichikawa N."/>
        </authorList>
    </citation>
    <scope>NUCLEOTIDE SEQUENCE [LARGE SCALE GENOMIC DNA]</scope>
    <source>
        <strain evidence="2 5">NBRC 103243</strain>
    </source>
</reference>
<evidence type="ECO:0000313" key="3">
    <source>
        <dbReference type="EMBL" id="SEM01102.1"/>
    </source>
</evidence>
<dbReference type="EMBL" id="FOBL01000020">
    <property type="protein sequence ID" value="SEM01102.1"/>
    <property type="molecule type" value="Genomic_DNA"/>
</dbReference>
<keyword evidence="1" id="KW-0812">Transmembrane</keyword>
<feature type="transmembrane region" description="Helical" evidence="1">
    <location>
        <begin position="133"/>
        <end position="159"/>
    </location>
</feature>
<evidence type="ECO:0000313" key="4">
    <source>
        <dbReference type="Proteomes" id="UP000198548"/>
    </source>
</evidence>
<dbReference type="Proteomes" id="UP000198548">
    <property type="component" value="Unassembled WGS sequence"/>
</dbReference>
<dbReference type="EMBL" id="BJUX01000017">
    <property type="protein sequence ID" value="GEK89536.1"/>
    <property type="molecule type" value="Genomic_DNA"/>
</dbReference>
<feature type="transmembrane region" description="Helical" evidence="1">
    <location>
        <begin position="50"/>
        <end position="74"/>
    </location>
</feature>